<dbReference type="GO" id="GO:0005524">
    <property type="term" value="F:ATP binding"/>
    <property type="evidence" value="ECO:0007669"/>
    <property type="project" value="UniProtKB-KW"/>
</dbReference>
<feature type="binding site" evidence="1">
    <location>
        <position position="196"/>
    </location>
    <ligand>
        <name>ATP</name>
        <dbReference type="ChEBI" id="CHEBI:30616"/>
    </ligand>
</feature>
<evidence type="ECO:0000256" key="3">
    <source>
        <dbReference type="PIRSR" id="PIRSR640198-2"/>
    </source>
</evidence>
<feature type="binding site" evidence="1">
    <location>
        <position position="68"/>
    </location>
    <ligand>
        <name>ATP</name>
        <dbReference type="ChEBI" id="CHEBI:30616"/>
    </ligand>
</feature>
<dbReference type="KEGG" id="mcos:GM418_30570"/>
<evidence type="ECO:0000313" key="6">
    <source>
        <dbReference type="Proteomes" id="UP000428260"/>
    </source>
</evidence>
<dbReference type="InterPro" id="IPR025758">
    <property type="entry name" value="Fic/DOC_N"/>
</dbReference>
<feature type="binding site" evidence="3">
    <location>
        <position position="246"/>
    </location>
    <ligand>
        <name>ATP</name>
        <dbReference type="ChEBI" id="CHEBI:30616"/>
    </ligand>
</feature>
<dbReference type="PANTHER" id="PTHR13504">
    <property type="entry name" value="FIDO DOMAIN-CONTAINING PROTEIN DDB_G0283145"/>
    <property type="match status" value="1"/>
</dbReference>
<keyword evidence="6" id="KW-1185">Reference proteome</keyword>
<proteinExistence type="predicted"/>
<keyword evidence="1" id="KW-0547">Nucleotide-binding</keyword>
<dbReference type="InterPro" id="IPR003812">
    <property type="entry name" value="Fido"/>
</dbReference>
<keyword evidence="1" id="KW-0067">ATP-binding</keyword>
<dbReference type="PIRSF" id="PIRSF038925">
    <property type="entry name" value="AMP-prot_trans"/>
    <property type="match status" value="1"/>
</dbReference>
<gene>
    <name evidence="5" type="ORF">GM418_30570</name>
</gene>
<dbReference type="Pfam" id="PF13784">
    <property type="entry name" value="Fic_N"/>
    <property type="match status" value="1"/>
</dbReference>
<dbReference type="Pfam" id="PF02661">
    <property type="entry name" value="Fic"/>
    <property type="match status" value="1"/>
</dbReference>
<name>A0A6I6KC35_9BACT</name>
<organism evidence="5 6">
    <name type="scientific">Maribellus comscasis</name>
    <dbReference type="NCBI Taxonomy" id="2681766"/>
    <lineage>
        <taxon>Bacteria</taxon>
        <taxon>Pseudomonadati</taxon>
        <taxon>Bacteroidota</taxon>
        <taxon>Bacteroidia</taxon>
        <taxon>Marinilabiliales</taxon>
        <taxon>Prolixibacteraceae</taxon>
        <taxon>Maribellus</taxon>
    </lineage>
</organism>
<dbReference type="AlphaFoldDB" id="A0A6I6KC35"/>
<evidence type="ECO:0000259" key="4">
    <source>
        <dbReference type="PROSITE" id="PS51459"/>
    </source>
</evidence>
<dbReference type="InterPro" id="IPR040198">
    <property type="entry name" value="Fido_containing"/>
</dbReference>
<protein>
    <submittedName>
        <fullName evidence="5">Fic family protein</fullName>
    </submittedName>
</protein>
<dbReference type="InterPro" id="IPR048770">
    <property type="entry name" value="SoFic-like_C"/>
</dbReference>
<dbReference type="SUPFAM" id="SSF46785">
    <property type="entry name" value="Winged helix' DNA-binding domain"/>
    <property type="match status" value="1"/>
</dbReference>
<dbReference type="Proteomes" id="UP000428260">
    <property type="component" value="Chromosome"/>
</dbReference>
<dbReference type="InterPro" id="IPR026287">
    <property type="entry name" value="SoFic-like"/>
</dbReference>
<dbReference type="Gene3D" id="1.10.10.10">
    <property type="entry name" value="Winged helix-like DNA-binding domain superfamily/Winged helix DNA-binding domain"/>
    <property type="match status" value="1"/>
</dbReference>
<dbReference type="PANTHER" id="PTHR13504:SF35">
    <property type="entry name" value="PROTEIN ADENYLYLTRANSFERASE SOFIC"/>
    <property type="match status" value="1"/>
</dbReference>
<sequence>MGQEAPYRILDKLPPKKEKIETFKILRETNRATAALAELKGIANTIPNQSMLINAIVLQEAKGSSEIENIITTQDELYKALTVNQSNFSPQTKEVVNYRKAIFQGFDLIEKQGFLRVNDIIDIQHELIGNNAGIRSTPGTVLKNDTTGEVVYTPPQDKKEIQDLLSNFIEYFNQEKGEISPLINLAILHHQFESIHPFYDGNGRTGRILNILYLILNDLIDIPILYLSSYIIDNKQDYYRLLNQTNRLGEWEEWILFMLKAVEVTSIQTIEKINTIRNLLDQTIEKVKVDASKIYKKELVELLFEQPYSKIEFVVNQLGVERKAASRYLKELEKIGILESQKIGRETLYINKDLIEILKK</sequence>
<dbReference type="InterPro" id="IPR036597">
    <property type="entry name" value="Fido-like_dom_sf"/>
</dbReference>
<dbReference type="Gene3D" id="1.10.3290.10">
    <property type="entry name" value="Fido-like domain"/>
    <property type="match status" value="1"/>
</dbReference>
<feature type="binding site" evidence="1">
    <location>
        <position position="238"/>
    </location>
    <ligand>
        <name>ATP</name>
        <dbReference type="ChEBI" id="CHEBI:30616"/>
    </ligand>
</feature>
<evidence type="ECO:0000256" key="1">
    <source>
        <dbReference type="PIRSR" id="PIRSR038925-1"/>
    </source>
</evidence>
<evidence type="ECO:0000256" key="2">
    <source>
        <dbReference type="PIRSR" id="PIRSR640198-1"/>
    </source>
</evidence>
<evidence type="ECO:0000313" key="5">
    <source>
        <dbReference type="EMBL" id="QGY47844.1"/>
    </source>
</evidence>
<dbReference type="InterPro" id="IPR036388">
    <property type="entry name" value="WH-like_DNA-bd_sf"/>
</dbReference>
<dbReference type="PROSITE" id="PS51459">
    <property type="entry name" value="FIDO"/>
    <property type="match status" value="1"/>
</dbReference>
<dbReference type="InterPro" id="IPR036390">
    <property type="entry name" value="WH_DNA-bd_sf"/>
</dbReference>
<reference evidence="5 6" key="1">
    <citation type="submission" date="2019-11" db="EMBL/GenBank/DDBJ databases">
        <authorList>
            <person name="Zheng R.K."/>
            <person name="Sun C.M."/>
        </authorList>
    </citation>
    <scope>NUCLEOTIDE SEQUENCE [LARGE SCALE GENOMIC DNA]</scope>
    <source>
        <strain evidence="5 6">WC007</strain>
    </source>
</reference>
<dbReference type="SUPFAM" id="SSF140931">
    <property type="entry name" value="Fic-like"/>
    <property type="match status" value="1"/>
</dbReference>
<dbReference type="RefSeq" id="WP_158872095.1">
    <property type="nucleotide sequence ID" value="NZ_CP046401.1"/>
</dbReference>
<dbReference type="Pfam" id="PF21248">
    <property type="entry name" value="SoFic-like_C"/>
    <property type="match status" value="1"/>
</dbReference>
<feature type="binding site" evidence="3">
    <location>
        <begin position="200"/>
        <end position="207"/>
    </location>
    <ligand>
        <name>ATP</name>
        <dbReference type="ChEBI" id="CHEBI:30616"/>
    </ligand>
</feature>
<feature type="active site" evidence="2">
    <location>
        <position position="196"/>
    </location>
</feature>
<feature type="domain" description="Fido" evidence="4">
    <location>
        <begin position="115"/>
        <end position="260"/>
    </location>
</feature>
<dbReference type="EMBL" id="CP046401">
    <property type="protein sequence ID" value="QGY47844.1"/>
    <property type="molecule type" value="Genomic_DNA"/>
</dbReference>
<feature type="binding site" evidence="3">
    <location>
        <begin position="238"/>
        <end position="239"/>
    </location>
    <ligand>
        <name>ATP</name>
        <dbReference type="ChEBI" id="CHEBI:30616"/>
    </ligand>
</feature>
<accession>A0A6I6KC35</accession>
<feature type="binding site" evidence="1">
    <location>
        <begin position="201"/>
        <end position="207"/>
    </location>
    <ligand>
        <name>ATP</name>
        <dbReference type="ChEBI" id="CHEBI:30616"/>
    </ligand>
</feature>